<organism evidence="3 4">
    <name type="scientific">Tanacetum coccineum</name>
    <dbReference type="NCBI Taxonomy" id="301880"/>
    <lineage>
        <taxon>Eukaryota</taxon>
        <taxon>Viridiplantae</taxon>
        <taxon>Streptophyta</taxon>
        <taxon>Embryophyta</taxon>
        <taxon>Tracheophyta</taxon>
        <taxon>Spermatophyta</taxon>
        <taxon>Magnoliopsida</taxon>
        <taxon>eudicotyledons</taxon>
        <taxon>Gunneridae</taxon>
        <taxon>Pentapetalae</taxon>
        <taxon>asterids</taxon>
        <taxon>campanulids</taxon>
        <taxon>Asterales</taxon>
        <taxon>Asteraceae</taxon>
        <taxon>Asteroideae</taxon>
        <taxon>Anthemideae</taxon>
        <taxon>Anthemidinae</taxon>
        <taxon>Tanacetum</taxon>
    </lineage>
</organism>
<gene>
    <name evidence="3" type="ORF">Tco_0922594</name>
</gene>
<feature type="domain" description="GST N-terminal" evidence="2">
    <location>
        <begin position="44"/>
        <end position="74"/>
    </location>
</feature>
<reference evidence="3" key="2">
    <citation type="submission" date="2022-01" db="EMBL/GenBank/DDBJ databases">
        <authorList>
            <person name="Yamashiro T."/>
            <person name="Shiraishi A."/>
            <person name="Satake H."/>
            <person name="Nakayama K."/>
        </authorList>
    </citation>
    <scope>NUCLEOTIDE SEQUENCE</scope>
</reference>
<dbReference type="InterPro" id="IPR004045">
    <property type="entry name" value="Glutathione_S-Trfase_N"/>
</dbReference>
<dbReference type="InterPro" id="IPR036249">
    <property type="entry name" value="Thioredoxin-like_sf"/>
</dbReference>
<evidence type="ECO:0000313" key="3">
    <source>
        <dbReference type="EMBL" id="GJT32175.1"/>
    </source>
</evidence>
<comment type="caution">
    <text evidence="3">The sequence shown here is derived from an EMBL/GenBank/DDBJ whole genome shotgun (WGS) entry which is preliminary data.</text>
</comment>
<keyword evidence="1" id="KW-0677">Repeat</keyword>
<dbReference type="EMBL" id="BQNB010014769">
    <property type="protein sequence ID" value="GJT32175.1"/>
    <property type="molecule type" value="Genomic_DNA"/>
</dbReference>
<dbReference type="PANTHER" id="PTHR45188">
    <property type="entry name" value="DNAJ PROTEIN P58IPK HOMOLOG"/>
    <property type="match status" value="1"/>
</dbReference>
<accession>A0ABQ5CYI3</accession>
<dbReference type="Gene3D" id="3.40.30.10">
    <property type="entry name" value="Glutaredoxin"/>
    <property type="match status" value="1"/>
</dbReference>
<keyword evidence="4" id="KW-1185">Reference proteome</keyword>
<evidence type="ECO:0000313" key="4">
    <source>
        <dbReference type="Proteomes" id="UP001151760"/>
    </source>
</evidence>
<dbReference type="Pfam" id="PF02798">
    <property type="entry name" value="GST_N"/>
    <property type="match status" value="1"/>
</dbReference>
<evidence type="ECO:0000259" key="2">
    <source>
        <dbReference type="Pfam" id="PF02798"/>
    </source>
</evidence>
<evidence type="ECO:0000256" key="1">
    <source>
        <dbReference type="ARBA" id="ARBA00022737"/>
    </source>
</evidence>
<reference evidence="3" key="1">
    <citation type="journal article" date="2022" name="Int. J. Mol. Sci.">
        <title>Draft Genome of Tanacetum Coccineum: Genomic Comparison of Closely Related Tanacetum-Family Plants.</title>
        <authorList>
            <person name="Yamashiro T."/>
            <person name="Shiraishi A."/>
            <person name="Nakayama K."/>
            <person name="Satake H."/>
        </authorList>
    </citation>
    <scope>NUCLEOTIDE SEQUENCE</scope>
</reference>
<proteinExistence type="predicted"/>
<protein>
    <submittedName>
        <fullName evidence="3">DnaJ protein P58IPK</fullName>
    </submittedName>
</protein>
<name>A0ABQ5CYI3_9ASTR</name>
<sequence>MKVLRSLLDLNNATQALDVQKSLLPLFEEQVLQDKAESAKMEPFANGEDKSPKFLALNAFGQVPAFEHGDLSLFVTEKELSQLHQAQSALGSANSLFDSRDYTKALDLIDKMAKILKVKLLFATKDYAWDILEVGFILKEDEDNLDALLLRGHAYY</sequence>
<dbReference type="Proteomes" id="UP001151760">
    <property type="component" value="Unassembled WGS sequence"/>
</dbReference>
<dbReference type="PANTHER" id="PTHR45188:SF2">
    <property type="entry name" value="DNAJ HOMOLOG SUBFAMILY C MEMBER 7"/>
    <property type="match status" value="1"/>
</dbReference>
<dbReference type="SUPFAM" id="SSF52833">
    <property type="entry name" value="Thioredoxin-like"/>
    <property type="match status" value="1"/>
</dbReference>